<name>A0ABN8SRH2_9CNID</name>
<feature type="transmembrane region" description="Helical" evidence="3">
    <location>
        <begin position="328"/>
        <end position="348"/>
    </location>
</feature>
<dbReference type="PANTHER" id="PTHR11360:SF251">
    <property type="entry name" value="MAJOR FACILITATOR SUPERFAMILY (MFS) PROFILE DOMAIN-CONTAINING PROTEIN"/>
    <property type="match status" value="1"/>
</dbReference>
<dbReference type="Pfam" id="PF07690">
    <property type="entry name" value="MFS_1"/>
    <property type="match status" value="1"/>
</dbReference>
<gene>
    <name evidence="5" type="ORF">PEVE_00026338</name>
</gene>
<evidence type="ECO:0000259" key="4">
    <source>
        <dbReference type="PROSITE" id="PS50850"/>
    </source>
</evidence>
<dbReference type="Proteomes" id="UP001159427">
    <property type="component" value="Unassembled WGS sequence"/>
</dbReference>
<feature type="transmembrane region" description="Helical" evidence="3">
    <location>
        <begin position="354"/>
        <end position="380"/>
    </location>
</feature>
<comment type="caution">
    <text evidence="5">The sequence shown here is derived from an EMBL/GenBank/DDBJ whole genome shotgun (WGS) entry which is preliminary data.</text>
</comment>
<evidence type="ECO:0000313" key="6">
    <source>
        <dbReference type="Proteomes" id="UP001159427"/>
    </source>
</evidence>
<feature type="transmembrane region" description="Helical" evidence="3">
    <location>
        <begin position="163"/>
        <end position="182"/>
    </location>
</feature>
<feature type="domain" description="Major facilitator superfamily (MFS) profile" evidence="4">
    <location>
        <begin position="26"/>
        <end position="443"/>
    </location>
</feature>
<feature type="transmembrane region" description="Helical" evidence="3">
    <location>
        <begin position="263"/>
        <end position="281"/>
    </location>
</feature>
<feature type="transmembrane region" description="Helical" evidence="3">
    <location>
        <begin position="301"/>
        <end position="321"/>
    </location>
</feature>
<feature type="transmembrane region" description="Helical" evidence="3">
    <location>
        <begin position="74"/>
        <end position="97"/>
    </location>
</feature>
<dbReference type="Gene3D" id="1.20.1250.20">
    <property type="entry name" value="MFS general substrate transporter like domains"/>
    <property type="match status" value="1"/>
</dbReference>
<dbReference type="EMBL" id="CALNXI010003569">
    <property type="protein sequence ID" value="CAH3193705.1"/>
    <property type="molecule type" value="Genomic_DNA"/>
</dbReference>
<feature type="transmembrane region" description="Helical" evidence="3">
    <location>
        <begin position="137"/>
        <end position="156"/>
    </location>
</feature>
<dbReference type="PANTHER" id="PTHR11360">
    <property type="entry name" value="MONOCARBOXYLATE TRANSPORTER"/>
    <property type="match status" value="1"/>
</dbReference>
<dbReference type="InterPro" id="IPR050327">
    <property type="entry name" value="Proton-linked_MCT"/>
</dbReference>
<evidence type="ECO:0000256" key="3">
    <source>
        <dbReference type="SAM" id="Phobius"/>
    </source>
</evidence>
<keyword evidence="3" id="KW-0812">Transmembrane</keyword>
<keyword evidence="3" id="KW-0472">Membrane</keyword>
<dbReference type="InterPro" id="IPR036259">
    <property type="entry name" value="MFS_trans_sf"/>
</dbReference>
<feature type="region of interest" description="Disordered" evidence="2">
    <location>
        <begin position="467"/>
        <end position="488"/>
    </location>
</feature>
<evidence type="ECO:0000256" key="1">
    <source>
        <dbReference type="ARBA" id="ARBA00004141"/>
    </source>
</evidence>
<dbReference type="InterPro" id="IPR011701">
    <property type="entry name" value="MFS"/>
</dbReference>
<dbReference type="CDD" id="cd17352">
    <property type="entry name" value="MFS_MCT_SLC16"/>
    <property type="match status" value="1"/>
</dbReference>
<proteinExistence type="predicted"/>
<evidence type="ECO:0000313" key="5">
    <source>
        <dbReference type="EMBL" id="CAH3193705.1"/>
    </source>
</evidence>
<keyword evidence="6" id="KW-1185">Reference proteome</keyword>
<feature type="transmembrane region" description="Helical" evidence="3">
    <location>
        <begin position="417"/>
        <end position="439"/>
    </location>
</feature>
<evidence type="ECO:0000256" key="2">
    <source>
        <dbReference type="SAM" id="MobiDB-lite"/>
    </source>
</evidence>
<sequence length="488" mass="53641">MPTRRGILLSDSWSNLCRKEVDSPWSWIVCCCATIIVGLFFGMTLNFGILFPVLMNYFQETRERTGKFKKCFSFTAWVGSVGIACIFALGPVTSMLVNRFGCRRTALTGAITCIASLLLSSLPSSIALMYVTYSIPFGFGSSCLFVSSYVVISLYFDKRKAIATGIVASGTGTGVLVVAPLLQALLDNYDWRKTYRIMAGIFSVVCLLCLTFDPAVLKRKVKETEQDGEGETENLAVNHAKNDGKEEIQKKWLNFSIFKEKTFVVLTLAYTVAFLGQHAPRLHLVKFAEDLGISADSASRLFIYIGITTFISRLLSGILCNMRCVNSFYVFMFGFILDGSSVIFLSQAKNYGHLIVFSFLYGLADGFVIGTFNILILYCVEPSKRASAFGVSALFYGITTATGPPLAGFMADRLNTYVPSFILCAVVEFLAAALLFVIICGKETSRSRWPIDCNQGDSQLCEVEDNNEGVTNGQHSKVGLPGETAEKE</sequence>
<protein>
    <recommendedName>
        <fullName evidence="4">Major facilitator superfamily (MFS) profile domain-containing protein</fullName>
    </recommendedName>
</protein>
<organism evidence="5 6">
    <name type="scientific">Porites evermanni</name>
    <dbReference type="NCBI Taxonomy" id="104178"/>
    <lineage>
        <taxon>Eukaryota</taxon>
        <taxon>Metazoa</taxon>
        <taxon>Cnidaria</taxon>
        <taxon>Anthozoa</taxon>
        <taxon>Hexacorallia</taxon>
        <taxon>Scleractinia</taxon>
        <taxon>Fungiina</taxon>
        <taxon>Poritidae</taxon>
        <taxon>Porites</taxon>
    </lineage>
</organism>
<feature type="transmembrane region" description="Helical" evidence="3">
    <location>
        <begin position="387"/>
        <end position="411"/>
    </location>
</feature>
<feature type="transmembrane region" description="Helical" evidence="3">
    <location>
        <begin position="194"/>
        <end position="212"/>
    </location>
</feature>
<dbReference type="InterPro" id="IPR020846">
    <property type="entry name" value="MFS_dom"/>
</dbReference>
<accession>A0ABN8SRH2</accession>
<dbReference type="PROSITE" id="PS50850">
    <property type="entry name" value="MFS"/>
    <property type="match status" value="1"/>
</dbReference>
<feature type="transmembrane region" description="Helical" evidence="3">
    <location>
        <begin position="109"/>
        <end position="131"/>
    </location>
</feature>
<comment type="subcellular location">
    <subcellularLocation>
        <location evidence="1">Membrane</location>
        <topology evidence="1">Multi-pass membrane protein</topology>
    </subcellularLocation>
</comment>
<reference evidence="5 6" key="1">
    <citation type="submission" date="2022-05" db="EMBL/GenBank/DDBJ databases">
        <authorList>
            <consortium name="Genoscope - CEA"/>
            <person name="William W."/>
        </authorList>
    </citation>
    <scope>NUCLEOTIDE SEQUENCE [LARGE SCALE GENOMIC DNA]</scope>
</reference>
<feature type="transmembrane region" description="Helical" evidence="3">
    <location>
        <begin position="25"/>
        <end position="54"/>
    </location>
</feature>
<keyword evidence="3" id="KW-1133">Transmembrane helix</keyword>
<dbReference type="SUPFAM" id="SSF103473">
    <property type="entry name" value="MFS general substrate transporter"/>
    <property type="match status" value="1"/>
</dbReference>